<dbReference type="CDD" id="cd03143">
    <property type="entry name" value="A4_beta-galactosidase_middle_domain"/>
    <property type="match status" value="1"/>
</dbReference>
<evidence type="ECO:0000256" key="8">
    <source>
        <dbReference type="PIRSR" id="PIRSR001084-2"/>
    </source>
</evidence>
<evidence type="ECO:0000259" key="11">
    <source>
        <dbReference type="Pfam" id="PF08532"/>
    </source>
</evidence>
<evidence type="ECO:0000256" key="5">
    <source>
        <dbReference type="ARBA" id="ARBA00023295"/>
    </source>
</evidence>
<feature type="domain" description="Beta-galactosidase C-terminal" evidence="12">
    <location>
        <begin position="624"/>
        <end position="678"/>
    </location>
</feature>
<dbReference type="PIRSF" id="PIRSF001084">
    <property type="entry name" value="B-galactosidase"/>
    <property type="match status" value="1"/>
</dbReference>
<dbReference type="OrthoDB" id="9800974at2"/>
<feature type="domain" description="Glycoside hydrolase family 42 N-terminal" evidence="10">
    <location>
        <begin position="34"/>
        <end position="402"/>
    </location>
</feature>
<evidence type="ECO:0000259" key="12">
    <source>
        <dbReference type="Pfam" id="PF08533"/>
    </source>
</evidence>
<dbReference type="PANTHER" id="PTHR36447:SF1">
    <property type="entry name" value="BETA-GALACTOSIDASE GANA"/>
    <property type="match status" value="1"/>
</dbReference>
<dbReference type="InterPro" id="IPR003476">
    <property type="entry name" value="Glyco_hydro_42"/>
</dbReference>
<evidence type="ECO:0000256" key="4">
    <source>
        <dbReference type="ARBA" id="ARBA00022801"/>
    </source>
</evidence>
<feature type="binding site" evidence="9">
    <location>
        <position position="135"/>
    </location>
    <ligand>
        <name>Zn(2+)</name>
        <dbReference type="ChEBI" id="CHEBI:29105"/>
    </ligand>
</feature>
<dbReference type="PANTHER" id="PTHR36447">
    <property type="entry name" value="BETA-GALACTOSIDASE GANA"/>
    <property type="match status" value="1"/>
</dbReference>
<keyword evidence="9" id="KW-0479">Metal-binding</keyword>
<evidence type="ECO:0000313" key="13">
    <source>
        <dbReference type="EMBL" id="TQM80846.1"/>
    </source>
</evidence>
<feature type="binding site" evidence="8">
    <location>
        <position position="334"/>
    </location>
    <ligand>
        <name>substrate</name>
    </ligand>
</feature>
<comment type="caution">
    <text evidence="13">The sequence shown here is derived from an EMBL/GenBank/DDBJ whole genome shotgun (WGS) entry which is preliminary data.</text>
</comment>
<evidence type="ECO:0000256" key="7">
    <source>
        <dbReference type="PIRSR" id="PIRSR001084-1"/>
    </source>
</evidence>
<dbReference type="AlphaFoldDB" id="A0A543JDI2"/>
<dbReference type="GO" id="GO:0009341">
    <property type="term" value="C:beta-galactosidase complex"/>
    <property type="evidence" value="ECO:0007669"/>
    <property type="project" value="InterPro"/>
</dbReference>
<protein>
    <recommendedName>
        <fullName evidence="3 6">Beta-galactosidase</fullName>
        <shortName evidence="6">Beta-gal</shortName>
        <ecNumber evidence="3 6">3.2.1.23</ecNumber>
    </recommendedName>
</protein>
<dbReference type="EMBL" id="VFPP01000001">
    <property type="protein sequence ID" value="TQM80846.1"/>
    <property type="molecule type" value="Genomic_DNA"/>
</dbReference>
<evidence type="ECO:0000256" key="9">
    <source>
        <dbReference type="PIRSR" id="PIRSR001084-3"/>
    </source>
</evidence>
<dbReference type="InterPro" id="IPR013529">
    <property type="entry name" value="Glyco_hydro_42_N"/>
</dbReference>
<dbReference type="Pfam" id="PF08532">
    <property type="entry name" value="Glyco_hydro_42M"/>
    <property type="match status" value="1"/>
</dbReference>
<feature type="binding site" evidence="9">
    <location>
        <position position="180"/>
    </location>
    <ligand>
        <name>Zn(2+)</name>
        <dbReference type="ChEBI" id="CHEBI:29105"/>
    </ligand>
</feature>
<feature type="binding site" evidence="9">
    <location>
        <position position="178"/>
    </location>
    <ligand>
        <name>Zn(2+)</name>
        <dbReference type="ChEBI" id="CHEBI:29105"/>
    </ligand>
</feature>
<feature type="binding site" evidence="8">
    <location>
        <position position="131"/>
    </location>
    <ligand>
        <name>substrate</name>
    </ligand>
</feature>
<evidence type="ECO:0000256" key="3">
    <source>
        <dbReference type="ARBA" id="ARBA00012756"/>
    </source>
</evidence>
<keyword evidence="9" id="KW-0862">Zinc</keyword>
<dbReference type="InterPro" id="IPR017853">
    <property type="entry name" value="GH"/>
</dbReference>
<evidence type="ECO:0000256" key="2">
    <source>
        <dbReference type="ARBA" id="ARBA00005940"/>
    </source>
</evidence>
<dbReference type="InterPro" id="IPR029062">
    <property type="entry name" value="Class_I_gatase-like"/>
</dbReference>
<feature type="active site" description="Nucleophile" evidence="7">
    <location>
        <position position="326"/>
    </location>
</feature>
<feature type="domain" description="Beta-galactosidase trimerisation" evidence="11">
    <location>
        <begin position="414"/>
        <end position="615"/>
    </location>
</feature>
<comment type="similarity">
    <text evidence="2 6">Belongs to the glycosyl hydrolase 42 family.</text>
</comment>
<dbReference type="GO" id="GO:0006012">
    <property type="term" value="P:galactose metabolic process"/>
    <property type="evidence" value="ECO:0007669"/>
    <property type="project" value="InterPro"/>
</dbReference>
<dbReference type="SUPFAM" id="SSF52317">
    <property type="entry name" value="Class I glutamine amidotransferase-like"/>
    <property type="match status" value="1"/>
</dbReference>
<dbReference type="InterPro" id="IPR013739">
    <property type="entry name" value="Beta_galactosidase_C"/>
</dbReference>
<accession>A0A543JDI2</accession>
<dbReference type="InterPro" id="IPR013738">
    <property type="entry name" value="Beta_galactosidase_Trimer"/>
</dbReference>
<dbReference type="Proteomes" id="UP000316628">
    <property type="component" value="Unassembled WGS sequence"/>
</dbReference>
<comment type="catalytic activity">
    <reaction evidence="1 6">
        <text>Hydrolysis of terminal non-reducing beta-D-galactose residues in beta-D-galactosides.</text>
        <dbReference type="EC" id="3.2.1.23"/>
    </reaction>
</comment>
<dbReference type="Gene3D" id="3.40.50.880">
    <property type="match status" value="1"/>
</dbReference>
<evidence type="ECO:0000259" key="10">
    <source>
        <dbReference type="Pfam" id="PF02449"/>
    </source>
</evidence>
<dbReference type="Pfam" id="PF02449">
    <property type="entry name" value="Glyco_hydro_42"/>
    <property type="match status" value="1"/>
</dbReference>
<dbReference type="InterPro" id="IPR013780">
    <property type="entry name" value="Glyco_hydro_b"/>
</dbReference>
<evidence type="ECO:0000313" key="14">
    <source>
        <dbReference type="Proteomes" id="UP000316628"/>
    </source>
</evidence>
<proteinExistence type="inferred from homology"/>
<evidence type="ECO:0000256" key="1">
    <source>
        <dbReference type="ARBA" id="ARBA00001412"/>
    </source>
</evidence>
<dbReference type="GO" id="GO:0046872">
    <property type="term" value="F:metal ion binding"/>
    <property type="evidence" value="ECO:0007669"/>
    <property type="project" value="UniProtKB-KW"/>
</dbReference>
<reference evidence="13 14" key="1">
    <citation type="submission" date="2019-06" db="EMBL/GenBank/DDBJ databases">
        <title>Sequencing the genomes of 1000 actinobacteria strains.</title>
        <authorList>
            <person name="Klenk H.-P."/>
        </authorList>
    </citation>
    <scope>NUCLEOTIDE SEQUENCE [LARGE SCALE GENOMIC DNA]</scope>
    <source>
        <strain evidence="13 14">DSM 45456</strain>
    </source>
</reference>
<dbReference type="Pfam" id="PF08533">
    <property type="entry name" value="Glyco_hydro_42C"/>
    <property type="match status" value="1"/>
</dbReference>
<dbReference type="Gene3D" id="2.60.40.1180">
    <property type="entry name" value="Golgi alpha-mannosidase II"/>
    <property type="match status" value="1"/>
</dbReference>
<dbReference type="GO" id="GO:0004565">
    <property type="term" value="F:beta-galactosidase activity"/>
    <property type="evidence" value="ECO:0007669"/>
    <property type="project" value="UniProtKB-EC"/>
</dbReference>
<feature type="active site" description="Proton donor" evidence="7">
    <location>
        <position position="170"/>
    </location>
</feature>
<sequence>MTFVVPRPADGQAVGDPFAPRMPAGVDGLVYGGDYNPEQWPEEVWVEDVALMRQAGVNLVSVAIHAWALLEPRPGEFDFGWLDRLLDLLHGAGIAVNLATPTVVPPAWLYRAHPGIRPVTRDGTELERGSRATFCPSSPAYRQAAATITRQLGARYGAHPAVALWHVHNEYGAPLGACYCPESATAFRRWLRDRHGSLDALNEAWGTSFWGQRYGEWAEVEPPRVSGTTGNPAHELDFARFCSDELLACYTAERDILRAHSALPITTNFMTTNCKSIDYWRWGREVDVVANDHYLTAEADRNHIDLALSADLTRAVAGGRPWMLMEHSTGAVNWQPRNLAKRPGEMRRNSLAHVARGADAVMFFQWRASRFGAEKFHSAMLPHSGTRSRTWPEVVRLGGELGALHEVRGSVVRADVAVLWDWESWWALELDWRPSVDLSYRERVGAFYERLWDAHLTVDFVAPEADLGGYRLVVVPSLYLASTAAARVLHDYVAGGGALVVSYFSGIVDANDAVHPGGHPGALRDVLGLEVEEFLPLRAGEEVALDGGLRGDVWAEHIRLTGAEAVRSYVDGPAAGGPAVTRHRLGAGTAWYVSTRLRGAALDRVLREVFPAAGVRVRDDLPRDVEVVRRRGAGADYLFVLNHTDAEVGLAASGTELLTGQRCASELRVPAGGVAVLRSLDEKDG</sequence>
<dbReference type="RefSeq" id="WP_141978890.1">
    <property type="nucleotide sequence ID" value="NZ_VFPP01000001.1"/>
</dbReference>
<dbReference type="Gene3D" id="3.20.20.80">
    <property type="entry name" value="Glycosidases"/>
    <property type="match status" value="1"/>
</dbReference>
<keyword evidence="5 6" id="KW-0326">Glycosidase</keyword>
<gene>
    <name evidence="13" type="ORF">FHX81_3195</name>
</gene>
<organism evidence="13 14">
    <name type="scientific">Saccharothrix saharensis</name>
    <dbReference type="NCBI Taxonomy" id="571190"/>
    <lineage>
        <taxon>Bacteria</taxon>
        <taxon>Bacillati</taxon>
        <taxon>Actinomycetota</taxon>
        <taxon>Actinomycetes</taxon>
        <taxon>Pseudonocardiales</taxon>
        <taxon>Pseudonocardiaceae</taxon>
        <taxon>Saccharothrix</taxon>
    </lineage>
</organism>
<dbReference type="EC" id="3.2.1.23" evidence="3 6"/>
<keyword evidence="4 6" id="KW-0378">Hydrolase</keyword>
<dbReference type="SUPFAM" id="SSF51445">
    <property type="entry name" value="(Trans)glycosidases"/>
    <property type="match status" value="1"/>
</dbReference>
<keyword evidence="14" id="KW-1185">Reference proteome</keyword>
<evidence type="ECO:0000256" key="6">
    <source>
        <dbReference type="PIRNR" id="PIRNR001084"/>
    </source>
</evidence>
<feature type="binding site" evidence="8">
    <location>
        <position position="169"/>
    </location>
    <ligand>
        <name>substrate</name>
    </ligand>
</feature>
<name>A0A543JDI2_9PSEU</name>